<dbReference type="Proteomes" id="UP000800038">
    <property type="component" value="Unassembled WGS sequence"/>
</dbReference>
<feature type="signal peptide" evidence="1">
    <location>
        <begin position="1"/>
        <end position="35"/>
    </location>
</feature>
<proteinExistence type="predicted"/>
<gene>
    <name evidence="2" type="ORF">EJ02DRAFT_456048</name>
</gene>
<reference evidence="2" key="1">
    <citation type="journal article" date="2020" name="Stud. Mycol.">
        <title>101 Dothideomycetes genomes: a test case for predicting lifestyles and emergence of pathogens.</title>
        <authorList>
            <person name="Haridas S."/>
            <person name="Albert R."/>
            <person name="Binder M."/>
            <person name="Bloem J."/>
            <person name="Labutti K."/>
            <person name="Salamov A."/>
            <person name="Andreopoulos B."/>
            <person name="Baker S."/>
            <person name="Barry K."/>
            <person name="Bills G."/>
            <person name="Bluhm B."/>
            <person name="Cannon C."/>
            <person name="Castanera R."/>
            <person name="Culley D."/>
            <person name="Daum C."/>
            <person name="Ezra D."/>
            <person name="Gonzalez J."/>
            <person name="Henrissat B."/>
            <person name="Kuo A."/>
            <person name="Liang C."/>
            <person name="Lipzen A."/>
            <person name="Lutzoni F."/>
            <person name="Magnuson J."/>
            <person name="Mondo S."/>
            <person name="Nolan M."/>
            <person name="Ohm R."/>
            <person name="Pangilinan J."/>
            <person name="Park H.-J."/>
            <person name="Ramirez L."/>
            <person name="Alfaro M."/>
            <person name="Sun H."/>
            <person name="Tritt A."/>
            <person name="Yoshinaga Y."/>
            <person name="Zwiers L.-H."/>
            <person name="Turgeon B."/>
            <person name="Goodwin S."/>
            <person name="Spatafora J."/>
            <person name="Crous P."/>
            <person name="Grigoriev I."/>
        </authorList>
    </citation>
    <scope>NUCLEOTIDE SEQUENCE</scope>
    <source>
        <strain evidence="2">CBS 161.51</strain>
    </source>
</reference>
<organism evidence="2 3">
    <name type="scientific">Clathrospora elynae</name>
    <dbReference type="NCBI Taxonomy" id="706981"/>
    <lineage>
        <taxon>Eukaryota</taxon>
        <taxon>Fungi</taxon>
        <taxon>Dikarya</taxon>
        <taxon>Ascomycota</taxon>
        <taxon>Pezizomycotina</taxon>
        <taxon>Dothideomycetes</taxon>
        <taxon>Pleosporomycetidae</taxon>
        <taxon>Pleosporales</taxon>
        <taxon>Diademaceae</taxon>
        <taxon>Clathrospora</taxon>
    </lineage>
</organism>
<keyword evidence="3" id="KW-1185">Reference proteome</keyword>
<sequence>MQPRLHPANLAIQVRAALSLALALALTVNMALCRAVGDEDIRHLRHRIRPYIAVGCPPWCCMAPHGAA</sequence>
<dbReference type="AlphaFoldDB" id="A0A6A5SJV5"/>
<evidence type="ECO:0000256" key="1">
    <source>
        <dbReference type="SAM" id="SignalP"/>
    </source>
</evidence>
<name>A0A6A5SJV5_9PLEO</name>
<evidence type="ECO:0000313" key="2">
    <source>
        <dbReference type="EMBL" id="KAF1940423.1"/>
    </source>
</evidence>
<feature type="chain" id="PRO_5025420195" evidence="1">
    <location>
        <begin position="36"/>
        <end position="68"/>
    </location>
</feature>
<evidence type="ECO:0000313" key="3">
    <source>
        <dbReference type="Proteomes" id="UP000800038"/>
    </source>
</evidence>
<accession>A0A6A5SJV5</accession>
<keyword evidence="1" id="KW-0732">Signal</keyword>
<protein>
    <submittedName>
        <fullName evidence="2">Uncharacterized protein</fullName>
    </submittedName>
</protein>
<dbReference type="EMBL" id="ML976063">
    <property type="protein sequence ID" value="KAF1940423.1"/>
    <property type="molecule type" value="Genomic_DNA"/>
</dbReference>